<keyword evidence="1 3" id="KW-0560">Oxidoreductase</keyword>
<feature type="domain" description="Aldehyde dehydrogenase" evidence="4">
    <location>
        <begin position="34"/>
        <end position="485"/>
    </location>
</feature>
<dbReference type="Gene3D" id="3.40.309.10">
    <property type="entry name" value="Aldehyde Dehydrogenase, Chain A, domain 2"/>
    <property type="match status" value="1"/>
</dbReference>
<dbReference type="Proteomes" id="UP001201701">
    <property type="component" value="Unassembled WGS sequence"/>
</dbReference>
<sequence length="489" mass="52406">MREVSQGRLNEILPKKRDLYYGGTWHVPLGGYSETFNPGTGESLGHCADANAVDVKAAVSAARKAFETWRYSKPLDRAAMLRKAAAILRENAEELALIDAQNCGNPVTEMAGDALHAAAQIEFFAGLVTEIKGETIPMGGGVTNMTLREPLGVCARIVAYNHPLMFCAGKFAAPIAAGNTVVMKAPPQAPLSAVRMMELLDGVFPPGVLNVITGGTPSGEALVSHPEIPMVTLIGSVPTGRAIARQAANQLKQVILELGGKNALIVYPDADLEQAIDGAVRGMNFAWCGQSCGSTSRVFVHDAVYDQVLAGILEKVKRYRPGIPTDRATTMGALVSRAHLDKVLGYIDVAKNEGAELVAGGSVPQTPELQNGFYVEPTVFANVTSEMRIAREEVFGPVLSVLKWHDEEKLFADVNNVEYGLTGAIFTKDLATAHRAASRIEAGFVWINRAGPHFLGAPYGGYKQSGIGREESIDELMAFTQIKNINITF</sequence>
<feature type="active site" evidence="2">
    <location>
        <position position="257"/>
    </location>
</feature>
<gene>
    <name evidence="5" type="ORF">L4923_22725</name>
</gene>
<dbReference type="EMBL" id="JAKREW010000030">
    <property type="protein sequence ID" value="MCG7507857.1"/>
    <property type="molecule type" value="Genomic_DNA"/>
</dbReference>
<evidence type="ECO:0000313" key="6">
    <source>
        <dbReference type="Proteomes" id="UP001201701"/>
    </source>
</evidence>
<comment type="caution">
    <text evidence="5">The sequence shown here is derived from an EMBL/GenBank/DDBJ whole genome shotgun (WGS) entry which is preliminary data.</text>
</comment>
<protein>
    <submittedName>
        <fullName evidence="5">Aldehyde dehydrogenase family protein</fullName>
    </submittedName>
</protein>
<dbReference type="InterPro" id="IPR016161">
    <property type="entry name" value="Ald_DH/histidinol_DH"/>
</dbReference>
<organism evidence="5 6">
    <name type="scientific">Mesorhizobium retamae</name>
    <dbReference type="NCBI Taxonomy" id="2912854"/>
    <lineage>
        <taxon>Bacteria</taxon>
        <taxon>Pseudomonadati</taxon>
        <taxon>Pseudomonadota</taxon>
        <taxon>Alphaproteobacteria</taxon>
        <taxon>Hyphomicrobiales</taxon>
        <taxon>Phyllobacteriaceae</taxon>
        <taxon>Mesorhizobium</taxon>
    </lineage>
</organism>
<dbReference type="Gene3D" id="3.40.605.10">
    <property type="entry name" value="Aldehyde Dehydrogenase, Chain A, domain 1"/>
    <property type="match status" value="1"/>
</dbReference>
<evidence type="ECO:0000256" key="1">
    <source>
        <dbReference type="ARBA" id="ARBA00023002"/>
    </source>
</evidence>
<evidence type="ECO:0000256" key="3">
    <source>
        <dbReference type="RuleBase" id="RU003345"/>
    </source>
</evidence>
<dbReference type="Pfam" id="PF00171">
    <property type="entry name" value="Aldedh"/>
    <property type="match status" value="1"/>
</dbReference>
<evidence type="ECO:0000259" key="4">
    <source>
        <dbReference type="Pfam" id="PF00171"/>
    </source>
</evidence>
<reference evidence="5 6" key="1">
    <citation type="submission" date="2022-02" db="EMBL/GenBank/DDBJ databases">
        <title>Draft genome sequence of Mezorhizobium retamae strain IRAMC:0171 isolated from Retama raetam nodules.</title>
        <authorList>
            <person name="Bengaied R."/>
            <person name="Sbissi I."/>
            <person name="Huber K."/>
            <person name="Ghodbane F."/>
            <person name="Nouioui I."/>
            <person name="Tarhouni M."/>
            <person name="Gtari M."/>
        </authorList>
    </citation>
    <scope>NUCLEOTIDE SEQUENCE [LARGE SCALE GENOMIC DNA]</scope>
    <source>
        <strain evidence="5 6">IRAMC:0171</strain>
    </source>
</reference>
<dbReference type="InterPro" id="IPR016162">
    <property type="entry name" value="Ald_DH_N"/>
</dbReference>
<dbReference type="PANTHER" id="PTHR11699">
    <property type="entry name" value="ALDEHYDE DEHYDROGENASE-RELATED"/>
    <property type="match status" value="1"/>
</dbReference>
<evidence type="ECO:0000313" key="5">
    <source>
        <dbReference type="EMBL" id="MCG7507857.1"/>
    </source>
</evidence>
<evidence type="ECO:0000256" key="2">
    <source>
        <dbReference type="PROSITE-ProRule" id="PRU10007"/>
    </source>
</evidence>
<dbReference type="InterPro" id="IPR015590">
    <property type="entry name" value="Aldehyde_DH_dom"/>
</dbReference>
<name>A0ABS9QK93_9HYPH</name>
<proteinExistence type="inferred from homology"/>
<dbReference type="RefSeq" id="WP_239369377.1">
    <property type="nucleotide sequence ID" value="NZ_JAKREW010000030.1"/>
</dbReference>
<dbReference type="InterPro" id="IPR016163">
    <property type="entry name" value="Ald_DH_C"/>
</dbReference>
<dbReference type="PROSITE" id="PS00687">
    <property type="entry name" value="ALDEHYDE_DEHYDR_GLU"/>
    <property type="match status" value="1"/>
</dbReference>
<comment type="similarity">
    <text evidence="3">Belongs to the aldehyde dehydrogenase family.</text>
</comment>
<dbReference type="InterPro" id="IPR029510">
    <property type="entry name" value="Ald_DH_CS_GLU"/>
</dbReference>
<keyword evidence="6" id="KW-1185">Reference proteome</keyword>
<dbReference type="SUPFAM" id="SSF53720">
    <property type="entry name" value="ALDH-like"/>
    <property type="match status" value="1"/>
</dbReference>
<accession>A0ABS9QK93</accession>